<dbReference type="SUPFAM" id="SSF51735">
    <property type="entry name" value="NAD(P)-binding Rossmann-fold domains"/>
    <property type="match status" value="1"/>
</dbReference>
<evidence type="ECO:0000259" key="1">
    <source>
        <dbReference type="Pfam" id="PF10727"/>
    </source>
</evidence>
<dbReference type="SUPFAM" id="SSF48179">
    <property type="entry name" value="6-phosphogluconate dehydrogenase C-terminal domain-like"/>
    <property type="match status" value="1"/>
</dbReference>
<gene>
    <name evidence="3" type="ordered locus">GM21_1101</name>
</gene>
<dbReference type="Gene3D" id="1.10.1040.20">
    <property type="entry name" value="ProC-like, C-terminal domain"/>
    <property type="match status" value="1"/>
</dbReference>
<name>C6E2Y9_GEOSM</name>
<dbReference type="InterPro" id="IPR008927">
    <property type="entry name" value="6-PGluconate_DH-like_C_sf"/>
</dbReference>
<dbReference type="OrthoDB" id="8650434at2"/>
<dbReference type="InterPro" id="IPR036291">
    <property type="entry name" value="NAD(P)-bd_dom_sf"/>
</dbReference>
<evidence type="ECO:0000313" key="3">
    <source>
        <dbReference type="EMBL" id="ACT17162.1"/>
    </source>
</evidence>
<dbReference type="HOGENOM" id="CLU_055635_1_0_7"/>
<sequence length="292" mass="30575">MKTFSIIGCGAVGKTVGRLFYEAGIVEPRDILTRSLESAREAAAFIGAGRATASWQELREADLYLVAASDDAIATCAKALAESGAVRPGAVVCHLSGALSSAVLEPVARLGALVASVHPVKSFAQPGVCVTDFAGTWCGIEGDPAAADFLSGAFRAIGGEIFTLDPRFKTVYHAGSVMVCNYLTALIEAGARAYQKGGVPREQAFQVMEPLVRATVENVFRSGTAQALTGPIARGDVAVVSAQLEALEAWDGEMARLYRDLAVVALEISRRRGQASDSGLEALAKLLGKEQE</sequence>
<dbReference type="PANTHER" id="PTHR40459">
    <property type="entry name" value="CONSERVED HYPOTHETICAL ALANINE AND LEUCINE RICH PROTEIN"/>
    <property type="match status" value="1"/>
</dbReference>
<evidence type="ECO:0008006" key="4">
    <source>
        <dbReference type="Google" id="ProtNLM"/>
    </source>
</evidence>
<dbReference type="EMBL" id="CP001661">
    <property type="protein sequence ID" value="ACT17162.1"/>
    <property type="molecule type" value="Genomic_DNA"/>
</dbReference>
<proteinExistence type="predicted"/>
<feature type="domain" description="Putative oxidoreductase/dehydrogenase Rossmann-like" evidence="1">
    <location>
        <begin position="5"/>
        <end position="119"/>
    </location>
</feature>
<dbReference type="InterPro" id="IPR019665">
    <property type="entry name" value="OxRdtase/DH_put_Rossmann_dom"/>
</dbReference>
<dbReference type="Pfam" id="PF10727">
    <property type="entry name" value="Rossmann-like"/>
    <property type="match status" value="1"/>
</dbReference>
<dbReference type="eggNOG" id="COG5495">
    <property type="taxonomic scope" value="Bacteria"/>
</dbReference>
<accession>C6E2Y9</accession>
<dbReference type="InterPro" id="IPR018931">
    <property type="entry name" value="DUF2520"/>
</dbReference>
<evidence type="ECO:0000259" key="2">
    <source>
        <dbReference type="Pfam" id="PF10728"/>
    </source>
</evidence>
<dbReference type="Gene3D" id="3.40.50.720">
    <property type="entry name" value="NAD(P)-binding Rossmann-like Domain"/>
    <property type="match status" value="1"/>
</dbReference>
<dbReference type="InterPro" id="IPR037108">
    <property type="entry name" value="TM1727-like_C_sf"/>
</dbReference>
<organism evidence="3">
    <name type="scientific">Geobacter sp. (strain M21)</name>
    <dbReference type="NCBI Taxonomy" id="443144"/>
    <lineage>
        <taxon>Bacteria</taxon>
        <taxon>Pseudomonadati</taxon>
        <taxon>Thermodesulfobacteriota</taxon>
        <taxon>Desulfuromonadia</taxon>
        <taxon>Geobacterales</taxon>
        <taxon>Geobacteraceae</taxon>
        <taxon>Geobacter</taxon>
    </lineage>
</organism>
<dbReference type="AlphaFoldDB" id="C6E2Y9"/>
<dbReference type="STRING" id="443144.GM21_1101"/>
<dbReference type="PANTHER" id="PTHR40459:SF1">
    <property type="entry name" value="CONSERVED HYPOTHETICAL ALANINE AND LEUCINE RICH PROTEIN"/>
    <property type="match status" value="1"/>
</dbReference>
<dbReference type="Pfam" id="PF10728">
    <property type="entry name" value="DUF2520"/>
    <property type="match status" value="1"/>
</dbReference>
<dbReference type="KEGG" id="gem:GM21_1101"/>
<feature type="domain" description="DUF2520" evidence="2">
    <location>
        <begin position="137"/>
        <end position="262"/>
    </location>
</feature>
<reference evidence="3" key="1">
    <citation type="submission" date="2009-07" db="EMBL/GenBank/DDBJ databases">
        <title>Complete sequence of Geobacter sp. M21.</title>
        <authorList>
            <consortium name="US DOE Joint Genome Institute"/>
            <person name="Lucas S."/>
            <person name="Copeland A."/>
            <person name="Lapidus A."/>
            <person name="Glavina del Rio T."/>
            <person name="Dalin E."/>
            <person name="Tice H."/>
            <person name="Bruce D."/>
            <person name="Goodwin L."/>
            <person name="Pitluck S."/>
            <person name="Saunders E."/>
            <person name="Brettin T."/>
            <person name="Detter J.C."/>
            <person name="Han C."/>
            <person name="Larimer F."/>
            <person name="Land M."/>
            <person name="Hauser L."/>
            <person name="Kyrpides N."/>
            <person name="Ovchinnikova G."/>
            <person name="Lovley D."/>
        </authorList>
    </citation>
    <scope>NUCLEOTIDE SEQUENCE [LARGE SCALE GENOMIC DNA]</scope>
    <source>
        <strain evidence="3">M21</strain>
    </source>
</reference>
<protein>
    <recommendedName>
        <fullName evidence="4">DUF2520 domain-containing protein</fullName>
    </recommendedName>
</protein>